<evidence type="ECO:0000313" key="4">
    <source>
        <dbReference type="Proteomes" id="UP001189429"/>
    </source>
</evidence>
<dbReference type="PANTHER" id="PTHR30536">
    <property type="entry name" value="ALTRONATE/GALACTARATE DEHYDRATASE"/>
    <property type="match status" value="1"/>
</dbReference>
<evidence type="ECO:0000259" key="2">
    <source>
        <dbReference type="Pfam" id="PF04295"/>
    </source>
</evidence>
<reference evidence="3" key="1">
    <citation type="submission" date="2023-10" db="EMBL/GenBank/DDBJ databases">
        <authorList>
            <person name="Chen Y."/>
            <person name="Shah S."/>
            <person name="Dougan E. K."/>
            <person name="Thang M."/>
            <person name="Chan C."/>
        </authorList>
    </citation>
    <scope>NUCLEOTIDE SEQUENCE [LARGE SCALE GENOMIC DNA]</scope>
</reference>
<sequence>MDFNAGRFQDDLVPMDRLGAELFGEMLRVAAGGRSAGELAGHSQVSIWREWAQDGPVADPSSLRLGEREGQPLALPGPGALSDLERGPRSGGASASLPLPEDVRASDIVKDATFSAAGGDRNGTERLGLILPTSLCSGEIARRAAEELNALRAGGGAEGPLLGGAFDRFAALPHTEGCGNGYSGDGEQLFTRVLLGHLLHANVAGALLLEHGCEKSHNSWMTEEMRLRGLDPTQFGWASAQLDGGIDKVLARVHDWFLGEARRRSAEPGAPPAAEPGRGPAAPLRSLPVAVVGDAARGGAASLAAGLVRAFVGAGGTVIVPSSAAIWG</sequence>
<name>A0ABN9RAE2_9DINO</name>
<evidence type="ECO:0000256" key="1">
    <source>
        <dbReference type="SAM" id="MobiDB-lite"/>
    </source>
</evidence>
<dbReference type="PANTHER" id="PTHR30536:SF5">
    <property type="entry name" value="ALTRONATE DEHYDRATASE"/>
    <property type="match status" value="1"/>
</dbReference>
<gene>
    <name evidence="3" type="ORF">PCOR1329_LOCUS19022</name>
</gene>
<keyword evidence="4" id="KW-1185">Reference proteome</keyword>
<feature type="domain" description="D-galactarate/Altronate dehydratase second" evidence="2">
    <location>
        <begin position="127"/>
        <end position="242"/>
    </location>
</feature>
<organism evidence="3 4">
    <name type="scientific">Prorocentrum cordatum</name>
    <dbReference type="NCBI Taxonomy" id="2364126"/>
    <lineage>
        <taxon>Eukaryota</taxon>
        <taxon>Sar</taxon>
        <taxon>Alveolata</taxon>
        <taxon>Dinophyceae</taxon>
        <taxon>Prorocentrales</taxon>
        <taxon>Prorocentraceae</taxon>
        <taxon>Prorocentrum</taxon>
    </lineage>
</organism>
<accession>A0ABN9RAE2</accession>
<dbReference type="Pfam" id="PF04295">
    <property type="entry name" value="GD_AH_second"/>
    <property type="match status" value="1"/>
</dbReference>
<protein>
    <recommendedName>
        <fullName evidence="2">D-galactarate/Altronate dehydratase second domain-containing protein</fullName>
    </recommendedName>
</protein>
<dbReference type="InterPro" id="IPR007392">
    <property type="entry name" value="GD_AH_second"/>
</dbReference>
<dbReference type="Proteomes" id="UP001189429">
    <property type="component" value="Unassembled WGS sequence"/>
</dbReference>
<feature type="non-terminal residue" evidence="3">
    <location>
        <position position="328"/>
    </location>
</feature>
<dbReference type="InterPro" id="IPR052172">
    <property type="entry name" value="UxaA_altronate/galactarate_dh"/>
</dbReference>
<dbReference type="EMBL" id="CAUYUJ010006031">
    <property type="protein sequence ID" value="CAK0815887.1"/>
    <property type="molecule type" value="Genomic_DNA"/>
</dbReference>
<feature type="region of interest" description="Disordered" evidence="1">
    <location>
        <begin position="58"/>
        <end position="99"/>
    </location>
</feature>
<evidence type="ECO:0000313" key="3">
    <source>
        <dbReference type="EMBL" id="CAK0815887.1"/>
    </source>
</evidence>
<proteinExistence type="predicted"/>
<comment type="caution">
    <text evidence="3">The sequence shown here is derived from an EMBL/GenBank/DDBJ whole genome shotgun (WGS) entry which is preliminary data.</text>
</comment>